<evidence type="ECO:0000256" key="8">
    <source>
        <dbReference type="ARBA" id="ARBA00022763"/>
    </source>
</evidence>
<dbReference type="PANTHER" id="PTHR42944:SF1">
    <property type="entry name" value="ADENINE DNA GLYCOSYLASE"/>
    <property type="match status" value="1"/>
</dbReference>
<comment type="function">
    <text evidence="2">Adenine glycosylase active on G-A mispairs. MutY also corrects error-prone DNA synthesis past GO lesions which are due to the oxidatively damaged form of guanine: 7,8-dihydro-8-oxoguanine (8-oxo-dGTP).</text>
</comment>
<keyword evidence="11" id="KW-0411">Iron-sulfur</keyword>
<dbReference type="InterPro" id="IPR004036">
    <property type="entry name" value="Endonuclease-III-like_CS2"/>
</dbReference>
<evidence type="ECO:0000256" key="13">
    <source>
        <dbReference type="ARBA" id="ARBA00023295"/>
    </source>
</evidence>
<dbReference type="InterPro" id="IPR003265">
    <property type="entry name" value="HhH-GPD_domain"/>
</dbReference>
<dbReference type="PROSITE" id="PS01155">
    <property type="entry name" value="ENDONUCLEASE_III_2"/>
    <property type="match status" value="1"/>
</dbReference>
<keyword evidence="17" id="KW-1185">Reference proteome</keyword>
<dbReference type="GO" id="GO:0035485">
    <property type="term" value="F:adenine/guanine mispair binding"/>
    <property type="evidence" value="ECO:0007669"/>
    <property type="project" value="TreeGrafter"/>
</dbReference>
<dbReference type="PROSITE" id="PS00764">
    <property type="entry name" value="ENDONUCLEASE_III_1"/>
    <property type="match status" value="1"/>
</dbReference>
<evidence type="ECO:0000256" key="10">
    <source>
        <dbReference type="ARBA" id="ARBA00023004"/>
    </source>
</evidence>
<proteinExistence type="inferred from homology"/>
<dbReference type="NCBIfam" id="NF008132">
    <property type="entry name" value="PRK10880.1"/>
    <property type="match status" value="1"/>
</dbReference>
<evidence type="ECO:0000259" key="15">
    <source>
        <dbReference type="SMART" id="SM00478"/>
    </source>
</evidence>
<dbReference type="InterPro" id="IPR005760">
    <property type="entry name" value="A/G_AdeGlyc_MutY"/>
</dbReference>
<dbReference type="GO" id="GO:0032357">
    <property type="term" value="F:oxidized purine DNA binding"/>
    <property type="evidence" value="ECO:0007669"/>
    <property type="project" value="TreeGrafter"/>
</dbReference>
<keyword evidence="13 14" id="KW-0326">Glycosidase</keyword>
<sequence length="340" mass="37255">MRWYDTHGRKSLPWQQSPTPYRVWVSEIMLQQTQVATVVGYFERFTARFPDLAALAAASLDEVLHLWSGLGYYARARNLHRAAQLVVAEHGGAFPTTLEAVAALPGIGRSTAAAILSLAGGQPHPILDGNVKRVLARHAGVDGWPGAAQVLARLWRLAEARAPAARVGAYNQGMMDLGALVCVRARPACGACPVAADCIARRDGRQGDWPAPKPRRTLPVRTTAMLLLHAADGVVLLEQRPPTGIWGGLWSFPECPPGADIDTWCRERWGFATEGSERLAPLRHTFSHFHLDIEPVLVRVQALPERVMDAGWVWYNSRRPDARGLAAPVQRLLACLSDRS</sequence>
<comment type="caution">
    <text evidence="16">The sequence shown here is derived from an EMBL/GenBank/DDBJ whole genome shotgun (WGS) entry which is preliminary data.</text>
</comment>
<dbReference type="InterPro" id="IPR044298">
    <property type="entry name" value="MIG/MutY"/>
</dbReference>
<evidence type="ECO:0000256" key="12">
    <source>
        <dbReference type="ARBA" id="ARBA00023204"/>
    </source>
</evidence>
<dbReference type="SUPFAM" id="SSF48150">
    <property type="entry name" value="DNA-glycosylase"/>
    <property type="match status" value="1"/>
</dbReference>
<keyword evidence="10 14" id="KW-0408">Iron</keyword>
<evidence type="ECO:0000256" key="1">
    <source>
        <dbReference type="ARBA" id="ARBA00000843"/>
    </source>
</evidence>
<dbReference type="EC" id="3.2.2.31" evidence="4 14"/>
<evidence type="ECO:0000256" key="9">
    <source>
        <dbReference type="ARBA" id="ARBA00022801"/>
    </source>
</evidence>
<comment type="cofactor">
    <cofactor evidence="14">
        <name>[4Fe-4S] cluster</name>
        <dbReference type="ChEBI" id="CHEBI:49883"/>
    </cofactor>
    <text evidence="14">Binds 1 [4Fe-4S] cluster.</text>
</comment>
<evidence type="ECO:0000256" key="4">
    <source>
        <dbReference type="ARBA" id="ARBA00012045"/>
    </source>
</evidence>
<dbReference type="Gene3D" id="1.10.340.30">
    <property type="entry name" value="Hypothetical protein, domain 2"/>
    <property type="match status" value="1"/>
</dbReference>
<name>A0A4R2L5D2_9GAMM</name>
<dbReference type="AlphaFoldDB" id="A0A4R2L5D2"/>
<dbReference type="Pfam" id="PF14815">
    <property type="entry name" value="NUDIX_4"/>
    <property type="match status" value="1"/>
</dbReference>
<evidence type="ECO:0000256" key="3">
    <source>
        <dbReference type="ARBA" id="ARBA00008343"/>
    </source>
</evidence>
<dbReference type="InterPro" id="IPR000445">
    <property type="entry name" value="HhH_motif"/>
</dbReference>
<dbReference type="CDD" id="cd00056">
    <property type="entry name" value="ENDO3c"/>
    <property type="match status" value="1"/>
</dbReference>
<evidence type="ECO:0000256" key="7">
    <source>
        <dbReference type="ARBA" id="ARBA00022723"/>
    </source>
</evidence>
<dbReference type="GO" id="GO:0051539">
    <property type="term" value="F:4 iron, 4 sulfur cluster binding"/>
    <property type="evidence" value="ECO:0007669"/>
    <property type="project" value="UniProtKB-UniRule"/>
</dbReference>
<dbReference type="GO" id="GO:0034039">
    <property type="term" value="F:8-oxo-7,8-dihydroguanine DNA N-glycosylase activity"/>
    <property type="evidence" value="ECO:0007669"/>
    <property type="project" value="TreeGrafter"/>
</dbReference>
<protein>
    <recommendedName>
        <fullName evidence="5 14">Adenine DNA glycosylase</fullName>
        <ecNumber evidence="4 14">3.2.2.31</ecNumber>
    </recommendedName>
</protein>
<keyword evidence="6" id="KW-0004">4Fe-4S</keyword>
<dbReference type="GO" id="GO:0006284">
    <property type="term" value="P:base-excision repair"/>
    <property type="evidence" value="ECO:0007669"/>
    <property type="project" value="UniProtKB-UniRule"/>
</dbReference>
<dbReference type="SMART" id="SM00478">
    <property type="entry name" value="ENDO3c"/>
    <property type="match status" value="1"/>
</dbReference>
<evidence type="ECO:0000313" key="17">
    <source>
        <dbReference type="Proteomes" id="UP000295765"/>
    </source>
</evidence>
<dbReference type="Pfam" id="PF00633">
    <property type="entry name" value="HHH"/>
    <property type="match status" value="1"/>
</dbReference>
<dbReference type="FunFam" id="1.10.340.30:FF:000002">
    <property type="entry name" value="Adenine DNA glycosylase"/>
    <property type="match status" value="1"/>
</dbReference>
<keyword evidence="7" id="KW-0479">Metal-binding</keyword>
<gene>
    <name evidence="16" type="ORF">EV699_114123</name>
</gene>
<reference evidence="16 17" key="1">
    <citation type="submission" date="2019-03" db="EMBL/GenBank/DDBJ databases">
        <title>Genomic Encyclopedia of Type Strains, Phase IV (KMG-IV): sequencing the most valuable type-strain genomes for metagenomic binning, comparative biology and taxonomic classification.</title>
        <authorList>
            <person name="Goeker M."/>
        </authorList>
    </citation>
    <scope>NUCLEOTIDE SEQUENCE [LARGE SCALE GENOMIC DNA]</scope>
    <source>
        <strain evidence="16 17">DSM 25287</strain>
    </source>
</reference>
<dbReference type="InterPro" id="IPR023170">
    <property type="entry name" value="HhH_base_excis_C"/>
</dbReference>
<dbReference type="Gene3D" id="3.90.79.10">
    <property type="entry name" value="Nucleoside Triphosphate Pyrophosphohydrolase"/>
    <property type="match status" value="1"/>
</dbReference>
<dbReference type="EMBL" id="SLWY01000014">
    <property type="protein sequence ID" value="TCO80477.1"/>
    <property type="molecule type" value="Genomic_DNA"/>
</dbReference>
<dbReference type="Pfam" id="PF00730">
    <property type="entry name" value="HhH-GPD"/>
    <property type="match status" value="1"/>
</dbReference>
<dbReference type="InterPro" id="IPR004035">
    <property type="entry name" value="Endouclease-III_FeS-bd_BS"/>
</dbReference>
<dbReference type="InterPro" id="IPR011257">
    <property type="entry name" value="DNA_glycosylase"/>
</dbReference>
<keyword evidence="12" id="KW-0234">DNA repair</keyword>
<dbReference type="CDD" id="cd03431">
    <property type="entry name" value="NUDIX_DNA_Glycosylase_C-MutY"/>
    <property type="match status" value="1"/>
</dbReference>
<dbReference type="PANTHER" id="PTHR42944">
    <property type="entry name" value="ADENINE DNA GLYCOSYLASE"/>
    <property type="match status" value="1"/>
</dbReference>
<keyword evidence="9" id="KW-0378">Hydrolase</keyword>
<comment type="similarity">
    <text evidence="3 14">Belongs to the Nth/MutY family.</text>
</comment>
<evidence type="ECO:0000256" key="11">
    <source>
        <dbReference type="ARBA" id="ARBA00023014"/>
    </source>
</evidence>
<dbReference type="Gene3D" id="1.10.1670.10">
    <property type="entry name" value="Helix-hairpin-Helix base-excision DNA repair enzymes (C-terminal)"/>
    <property type="match status" value="1"/>
</dbReference>
<dbReference type="GO" id="GO:0000701">
    <property type="term" value="F:purine-specific mismatch base pair DNA N-glycosylase activity"/>
    <property type="evidence" value="ECO:0007669"/>
    <property type="project" value="UniProtKB-EC"/>
</dbReference>
<dbReference type="InterPro" id="IPR029119">
    <property type="entry name" value="MutY_C"/>
</dbReference>
<dbReference type="NCBIfam" id="TIGR01084">
    <property type="entry name" value="mutY"/>
    <property type="match status" value="1"/>
</dbReference>
<dbReference type="SUPFAM" id="SSF55811">
    <property type="entry name" value="Nudix"/>
    <property type="match status" value="1"/>
</dbReference>
<accession>A0A4R2L5D2</accession>
<dbReference type="Proteomes" id="UP000295765">
    <property type="component" value="Unassembled WGS sequence"/>
</dbReference>
<evidence type="ECO:0000256" key="5">
    <source>
        <dbReference type="ARBA" id="ARBA00022023"/>
    </source>
</evidence>
<evidence type="ECO:0000313" key="16">
    <source>
        <dbReference type="EMBL" id="TCO80477.1"/>
    </source>
</evidence>
<evidence type="ECO:0000256" key="6">
    <source>
        <dbReference type="ARBA" id="ARBA00022485"/>
    </source>
</evidence>
<keyword evidence="8 14" id="KW-0227">DNA damage</keyword>
<feature type="domain" description="HhH-GPD" evidence="15">
    <location>
        <begin position="29"/>
        <end position="180"/>
    </location>
</feature>
<organism evidence="16 17">
    <name type="scientific">Plasticicumulans lactativorans</name>
    <dbReference type="NCBI Taxonomy" id="1133106"/>
    <lineage>
        <taxon>Bacteria</taxon>
        <taxon>Pseudomonadati</taxon>
        <taxon>Pseudomonadota</taxon>
        <taxon>Gammaproteobacteria</taxon>
        <taxon>Candidatus Competibacteraceae</taxon>
        <taxon>Plasticicumulans</taxon>
    </lineage>
</organism>
<evidence type="ECO:0000256" key="2">
    <source>
        <dbReference type="ARBA" id="ARBA00002933"/>
    </source>
</evidence>
<dbReference type="InterPro" id="IPR015797">
    <property type="entry name" value="NUDIX_hydrolase-like_dom_sf"/>
</dbReference>
<dbReference type="GO" id="GO:0006298">
    <property type="term" value="P:mismatch repair"/>
    <property type="evidence" value="ECO:0007669"/>
    <property type="project" value="TreeGrafter"/>
</dbReference>
<comment type="catalytic activity">
    <reaction evidence="1 14">
        <text>Hydrolyzes free adenine bases from 7,8-dihydro-8-oxoguanine:adenine mismatched double-stranded DNA, leaving an apurinic site.</text>
        <dbReference type="EC" id="3.2.2.31"/>
    </reaction>
</comment>
<dbReference type="GO" id="GO:0046872">
    <property type="term" value="F:metal ion binding"/>
    <property type="evidence" value="ECO:0007669"/>
    <property type="project" value="UniProtKB-UniRule"/>
</dbReference>
<evidence type="ECO:0000256" key="14">
    <source>
        <dbReference type="RuleBase" id="RU365096"/>
    </source>
</evidence>